<sequence length="391" mass="45348">MSGHRKLLIIFIGIALLGYATWLVQRSSTESPENNAEYQHINSDLTGEESEEMKEGFQHNQEQSKKVYESRVYRKYDRNEFQAGMNLLVYGHPNLSYAQRVLRHLRTLGINSVAITFPLYQDDWQANEVTTNPVETPSIHELTSIIKYAHAEQLSVMLRPILDEKSIMSSGHWRGQIKPTNPDKWFLSYQSVMKTYAELAESQYVDVLNIGTELNSMQHRYSEEWVNLIGELRNEYKGELIYSFNWDTIQHISSIEFVPLLDHIGIDAYFPLNAPDKASIKDLEQAWKQWKDIWESLPVQQSIIITEAGMIPVEGAHRQPYAWSIPNGKLNWQAQSNYYEATFNELQPLSQGIYWWAVTLEEDFNGVDYSPLHSPTERVIKRQLLKSISND</sequence>
<dbReference type="Proteomes" id="UP000182945">
    <property type="component" value="Chromosome"/>
</dbReference>
<dbReference type="SUPFAM" id="SSF51445">
    <property type="entry name" value="(Trans)glycosidases"/>
    <property type="match status" value="1"/>
</dbReference>
<dbReference type="EMBL" id="CP017962">
    <property type="protein sequence ID" value="APC49570.1"/>
    <property type="molecule type" value="Genomic_DNA"/>
</dbReference>
<gene>
    <name evidence="1" type="ORF">BME96_15815</name>
</gene>
<reference evidence="1 2" key="1">
    <citation type="submission" date="2016-11" db="EMBL/GenBank/DDBJ databases">
        <title>Complete genome sequencing of Virgibacillus halodenitrificans PDB-F2.</title>
        <authorList>
            <person name="Sun Z."/>
            <person name="Zhou Y."/>
            <person name="Li H."/>
        </authorList>
    </citation>
    <scope>NUCLEOTIDE SEQUENCE [LARGE SCALE GENOMIC DNA]</scope>
    <source>
        <strain evidence="1 2">PDB-F2</strain>
    </source>
</reference>
<evidence type="ECO:0000313" key="2">
    <source>
        <dbReference type="Proteomes" id="UP000182945"/>
    </source>
</evidence>
<dbReference type="InterPro" id="IPR055151">
    <property type="entry name" value="GH113"/>
</dbReference>
<dbReference type="CDD" id="cd19608">
    <property type="entry name" value="GH113_mannanase-like"/>
    <property type="match status" value="1"/>
</dbReference>
<dbReference type="KEGG" id="vhl:BME96_15815"/>
<accession>A0AAC9NLY6</accession>
<dbReference type="RefSeq" id="WP_071649582.1">
    <property type="nucleotide sequence ID" value="NZ_CP017962.1"/>
</dbReference>
<proteinExistence type="predicted"/>
<name>A0AAC9NLY6_VIRHA</name>
<dbReference type="AlphaFoldDB" id="A0AAC9NLY6"/>
<dbReference type="Pfam" id="PF22612">
    <property type="entry name" value="GH113"/>
    <property type="match status" value="1"/>
</dbReference>
<dbReference type="Gene3D" id="3.20.20.80">
    <property type="entry name" value="Glycosidases"/>
    <property type="match status" value="1"/>
</dbReference>
<evidence type="ECO:0000313" key="1">
    <source>
        <dbReference type="EMBL" id="APC49570.1"/>
    </source>
</evidence>
<evidence type="ECO:0008006" key="3">
    <source>
        <dbReference type="Google" id="ProtNLM"/>
    </source>
</evidence>
<dbReference type="GeneID" id="71515879"/>
<dbReference type="InterPro" id="IPR017853">
    <property type="entry name" value="GH"/>
</dbReference>
<protein>
    <recommendedName>
        <fullName evidence="3">Hydrolase</fullName>
    </recommendedName>
</protein>
<organism evidence="1 2">
    <name type="scientific">Virgibacillus halodenitrificans</name>
    <name type="common">Bacillus halodenitrificans</name>
    <dbReference type="NCBI Taxonomy" id="1482"/>
    <lineage>
        <taxon>Bacteria</taxon>
        <taxon>Bacillati</taxon>
        <taxon>Bacillota</taxon>
        <taxon>Bacilli</taxon>
        <taxon>Bacillales</taxon>
        <taxon>Bacillaceae</taxon>
        <taxon>Virgibacillus</taxon>
    </lineage>
</organism>